<evidence type="ECO:0000259" key="1">
    <source>
        <dbReference type="Pfam" id="PF07872"/>
    </source>
</evidence>
<protein>
    <recommendedName>
        <fullName evidence="1">DUF1659 domain-containing protein</fullName>
    </recommendedName>
</protein>
<evidence type="ECO:0000313" key="3">
    <source>
        <dbReference type="Proteomes" id="UP000070063"/>
    </source>
</evidence>
<dbReference type="Pfam" id="PF07872">
    <property type="entry name" value="DUF1659"/>
    <property type="match status" value="1"/>
</dbReference>
<dbReference type="AlphaFoldDB" id="A0ABD4ED15"/>
<accession>A0ABD4ED15</accession>
<reference evidence="2 3" key="1">
    <citation type="submission" date="2016-01" db="EMBL/GenBank/DDBJ databases">
        <authorList>
            <person name="Mitreva M."/>
            <person name="Pepin K.H."/>
            <person name="Mihindukulasuriya K.A."/>
            <person name="Fulton R."/>
            <person name="Fronick C."/>
            <person name="O'Laughlin M."/>
            <person name="Miner T."/>
            <person name="Herter B."/>
            <person name="Rosa B.A."/>
            <person name="Cordes M."/>
            <person name="Tomlinson C."/>
            <person name="Wollam A."/>
            <person name="Palsikar V.B."/>
            <person name="Mardis E.R."/>
            <person name="Wilson R.K."/>
        </authorList>
    </citation>
    <scope>NUCLEOTIDE SEQUENCE [LARGE SCALE GENOMIC DNA]</scope>
    <source>
        <strain evidence="2 3">MJR7738</strain>
    </source>
</reference>
<feature type="domain" description="DUF1659" evidence="1">
    <location>
        <begin position="30"/>
        <end position="93"/>
    </location>
</feature>
<sequence>MLIYSNSFGSFDNAQRYIKCKEVKIMNQINQLTVQLTEIKLNDAGKAQEQKRRFAKLNPQATADQIKSFSQIISQLTGLKFDKVEAIKTEEIV</sequence>
<evidence type="ECO:0000313" key="2">
    <source>
        <dbReference type="EMBL" id="KXA36452.1"/>
    </source>
</evidence>
<comment type="caution">
    <text evidence="2">The sequence shown here is derived from an EMBL/GenBank/DDBJ whole genome shotgun (WGS) entry which is preliminary data.</text>
</comment>
<dbReference type="InterPro" id="IPR012454">
    <property type="entry name" value="DUF1659"/>
</dbReference>
<organism evidence="2 3">
    <name type="scientific">Staphylococcus lugdunensis</name>
    <dbReference type="NCBI Taxonomy" id="28035"/>
    <lineage>
        <taxon>Bacteria</taxon>
        <taxon>Bacillati</taxon>
        <taxon>Bacillota</taxon>
        <taxon>Bacilli</taxon>
        <taxon>Bacillales</taxon>
        <taxon>Staphylococcaceae</taxon>
        <taxon>Staphylococcus</taxon>
    </lineage>
</organism>
<dbReference type="EMBL" id="LRQI01000091">
    <property type="protein sequence ID" value="KXA36452.1"/>
    <property type="molecule type" value="Genomic_DNA"/>
</dbReference>
<dbReference type="Proteomes" id="UP000070063">
    <property type="component" value="Unassembled WGS sequence"/>
</dbReference>
<proteinExistence type="predicted"/>
<gene>
    <name evidence="2" type="ORF">HMPREF3225_02213</name>
</gene>
<name>A0ABD4ED15_STALU</name>